<evidence type="ECO:0000259" key="7">
    <source>
        <dbReference type="Pfam" id="PF00707"/>
    </source>
</evidence>
<feature type="compositionally biased region" description="Basic and acidic residues" evidence="6">
    <location>
        <begin position="277"/>
        <end position="287"/>
    </location>
</feature>
<dbReference type="InterPro" id="IPR036788">
    <property type="entry name" value="T_IF-3_C_sf"/>
</dbReference>
<evidence type="ECO:0000313" key="10">
    <source>
        <dbReference type="EMBL" id="EFJ33758.1"/>
    </source>
</evidence>
<dbReference type="InterPro" id="IPR019815">
    <property type="entry name" value="Translation_initiation_fac_3_C"/>
</dbReference>
<feature type="region of interest" description="Disordered" evidence="6">
    <location>
        <begin position="61"/>
        <end position="99"/>
    </location>
</feature>
<dbReference type="EMBL" id="GL377639">
    <property type="protein sequence ID" value="EFJ12359.1"/>
    <property type="molecule type" value="Genomic_DNA"/>
</dbReference>
<dbReference type="GO" id="GO:0032790">
    <property type="term" value="P:ribosome disassembly"/>
    <property type="evidence" value="ECO:0000318"/>
    <property type="project" value="GO_Central"/>
</dbReference>
<dbReference type="InterPro" id="IPR019813">
    <property type="entry name" value="Translation_initiation_fac3_CS"/>
</dbReference>
<dbReference type="HOGENOM" id="CLU_638417_0_0_1"/>
<evidence type="ECO:0000259" key="8">
    <source>
        <dbReference type="Pfam" id="PF05198"/>
    </source>
</evidence>
<dbReference type="STRING" id="88036.D8R2N3"/>
<dbReference type="FunFam" id="3.30.110.10:FF:000001">
    <property type="entry name" value="Translation initiation factor IF-3"/>
    <property type="match status" value="1"/>
</dbReference>
<dbReference type="HAMAP" id="MF_00080">
    <property type="entry name" value="IF_3"/>
    <property type="match status" value="1"/>
</dbReference>
<dbReference type="SUPFAM" id="SSF55200">
    <property type="entry name" value="Translation initiation factor IF3, C-terminal domain"/>
    <property type="match status" value="1"/>
</dbReference>
<feature type="compositionally biased region" description="Polar residues" evidence="6">
    <location>
        <begin position="419"/>
        <end position="430"/>
    </location>
</feature>
<dbReference type="Gene3D" id="3.30.110.10">
    <property type="entry name" value="Translation initiation factor 3 (IF-3), C-terminal domain"/>
    <property type="match status" value="1"/>
</dbReference>
<dbReference type="GO" id="GO:0009507">
    <property type="term" value="C:chloroplast"/>
    <property type="evidence" value="ECO:0007669"/>
    <property type="project" value="UniProtKB-SubCell"/>
</dbReference>
<comment type="subunit">
    <text evidence="4">Monomer.</text>
</comment>
<proteinExistence type="inferred from homology"/>
<feature type="coiled-coil region" evidence="5">
    <location>
        <begin position="333"/>
        <end position="395"/>
    </location>
</feature>
<evidence type="ECO:0000256" key="6">
    <source>
        <dbReference type="SAM" id="MobiDB-lite"/>
    </source>
</evidence>
<dbReference type="InterPro" id="IPR019814">
    <property type="entry name" value="Translation_initiation_fac_3_N"/>
</dbReference>
<keyword evidence="5" id="KW-0175">Coiled coil</keyword>
<dbReference type="PANTHER" id="PTHR10938:SF0">
    <property type="entry name" value="TRANSLATION INITIATION FACTOR IF-3, MITOCHONDRIAL"/>
    <property type="match status" value="1"/>
</dbReference>
<comment type="subcellular location">
    <subcellularLocation>
        <location evidence="4">Plastid</location>
        <location evidence="4">Chloroplast</location>
    </subcellularLocation>
</comment>
<dbReference type="SUPFAM" id="SSF54364">
    <property type="entry name" value="Translation initiation factor IF3, N-terminal domain"/>
    <property type="match status" value="1"/>
</dbReference>
<dbReference type="KEGG" id="smo:SELMODRAFT_425482"/>
<name>D8R2N3_SELML</name>
<dbReference type="Gene3D" id="3.10.20.80">
    <property type="entry name" value="Translation initiation factor 3 (IF-3), N-terminal domain"/>
    <property type="match status" value="1"/>
</dbReference>
<feature type="region of interest" description="Disordered" evidence="6">
    <location>
        <begin position="269"/>
        <end position="325"/>
    </location>
</feature>
<evidence type="ECO:0000313" key="9">
    <source>
        <dbReference type="EMBL" id="EFJ12359.1"/>
    </source>
</evidence>
<dbReference type="InParanoid" id="D8R2N3"/>
<sequence length="430" mass="48827">MALTAGTSAACCSAMPSCLREDSQWFGEERMAWPRFFRGSTGIRGRSTSSTASSSRFCVVSRMGGGRRGGRSGGGRRGGRGRRGNRGAETVSEDDGPTMNERIRAPILRLIGEDSQQIGIVPREDAFQRAERLELDLVLISADSDPPVAKLMDYSKYKYEQQKKKRDQQKKAAGITFFYSIGSSRVEIKELKMRYNIDTHDYEVRLKQAKNFLKDGDKVKVFMPFRGREAQFKDLGVKLLRKFEEDIGEMGSLENKLADEGRTMYMTLAPNKIQASKSEKSKPRQSKDEEDEEIVSESDEIAESEEEEDEENDGDDSAEEEIREEQATAATDVAKLKSQVEAQAAHIEKLELALEQKSAQNEEIIQHYYRQYKELEQARQEMKLLQHEYTQMCSVYRISKSELQPILRNERTRLASEPTRGSQRANQAAH</sequence>
<organism evidence="11">
    <name type="scientific">Selaginella moellendorffii</name>
    <name type="common">Spikemoss</name>
    <dbReference type="NCBI Taxonomy" id="88036"/>
    <lineage>
        <taxon>Eukaryota</taxon>
        <taxon>Viridiplantae</taxon>
        <taxon>Streptophyta</taxon>
        <taxon>Embryophyta</taxon>
        <taxon>Tracheophyta</taxon>
        <taxon>Lycopodiopsida</taxon>
        <taxon>Selaginellales</taxon>
        <taxon>Selaginellaceae</taxon>
        <taxon>Selaginella</taxon>
    </lineage>
</organism>
<evidence type="ECO:0000256" key="5">
    <source>
        <dbReference type="SAM" id="Coils"/>
    </source>
</evidence>
<dbReference type="KEGG" id="smo:SELMODRAFT_439129"/>
<feature type="compositionally biased region" description="Acidic residues" evidence="6">
    <location>
        <begin position="288"/>
        <end position="323"/>
    </location>
</feature>
<dbReference type="Gramene" id="EFJ12359">
    <property type="protein sequence ID" value="EFJ12359"/>
    <property type="gene ID" value="SELMODRAFT_425482"/>
</dbReference>
<dbReference type="GO" id="GO:0043022">
    <property type="term" value="F:ribosome binding"/>
    <property type="evidence" value="ECO:0000318"/>
    <property type="project" value="GO_Central"/>
</dbReference>
<accession>D8R2N3</accession>
<feature type="domain" description="Translation initiation factor 3 C-terminal" evidence="7">
    <location>
        <begin position="186"/>
        <end position="271"/>
    </location>
</feature>
<dbReference type="Gramene" id="EFJ33758">
    <property type="protein sequence ID" value="EFJ33758"/>
    <property type="gene ID" value="SELMODRAFT_439129"/>
</dbReference>
<dbReference type="NCBIfam" id="TIGR00168">
    <property type="entry name" value="infC"/>
    <property type="match status" value="1"/>
</dbReference>
<evidence type="ECO:0000313" key="11">
    <source>
        <dbReference type="Proteomes" id="UP000001514"/>
    </source>
</evidence>
<gene>
    <name evidence="9" type="ORF">SELMODRAFT_425482</name>
    <name evidence="10" type="ORF">SELMODRAFT_439129</name>
</gene>
<feature type="compositionally biased region" description="Gly residues" evidence="6">
    <location>
        <begin position="63"/>
        <end position="76"/>
    </location>
</feature>
<keyword evidence="2 4" id="KW-0396">Initiation factor</keyword>
<feature type="domain" description="Translation initiation factor 3 N-terminal" evidence="8">
    <location>
        <begin position="99"/>
        <end position="168"/>
    </location>
</feature>
<dbReference type="InterPro" id="IPR001288">
    <property type="entry name" value="Translation_initiation_fac_3"/>
</dbReference>
<evidence type="ECO:0000256" key="4">
    <source>
        <dbReference type="RuleBase" id="RU000646"/>
    </source>
</evidence>
<dbReference type="Pfam" id="PF00707">
    <property type="entry name" value="IF3_C"/>
    <property type="match status" value="1"/>
</dbReference>
<dbReference type="EMBL" id="GL377570">
    <property type="protein sequence ID" value="EFJ33758.1"/>
    <property type="molecule type" value="Genomic_DNA"/>
</dbReference>
<reference evidence="10 11" key="1">
    <citation type="journal article" date="2011" name="Science">
        <title>The Selaginella genome identifies genetic changes associated with the evolution of vascular plants.</title>
        <authorList>
            <person name="Banks J.A."/>
            <person name="Nishiyama T."/>
            <person name="Hasebe M."/>
            <person name="Bowman J.L."/>
            <person name="Gribskov M."/>
            <person name="dePamphilis C."/>
            <person name="Albert V.A."/>
            <person name="Aono N."/>
            <person name="Aoyama T."/>
            <person name="Ambrose B.A."/>
            <person name="Ashton N.W."/>
            <person name="Axtell M.J."/>
            <person name="Barker E."/>
            <person name="Barker M.S."/>
            <person name="Bennetzen J.L."/>
            <person name="Bonawitz N.D."/>
            <person name="Chapple C."/>
            <person name="Cheng C."/>
            <person name="Correa L.G."/>
            <person name="Dacre M."/>
            <person name="DeBarry J."/>
            <person name="Dreyer I."/>
            <person name="Elias M."/>
            <person name="Engstrom E.M."/>
            <person name="Estelle M."/>
            <person name="Feng L."/>
            <person name="Finet C."/>
            <person name="Floyd S.K."/>
            <person name="Frommer W.B."/>
            <person name="Fujita T."/>
            <person name="Gramzow L."/>
            <person name="Gutensohn M."/>
            <person name="Harholt J."/>
            <person name="Hattori M."/>
            <person name="Heyl A."/>
            <person name="Hirai T."/>
            <person name="Hiwatashi Y."/>
            <person name="Ishikawa M."/>
            <person name="Iwata M."/>
            <person name="Karol K.G."/>
            <person name="Koehler B."/>
            <person name="Kolukisaoglu U."/>
            <person name="Kubo M."/>
            <person name="Kurata T."/>
            <person name="Lalonde S."/>
            <person name="Li K."/>
            <person name="Li Y."/>
            <person name="Litt A."/>
            <person name="Lyons E."/>
            <person name="Manning G."/>
            <person name="Maruyama T."/>
            <person name="Michael T.P."/>
            <person name="Mikami K."/>
            <person name="Miyazaki S."/>
            <person name="Morinaga S."/>
            <person name="Murata T."/>
            <person name="Mueller-Roeber B."/>
            <person name="Nelson D.R."/>
            <person name="Obara M."/>
            <person name="Oguri Y."/>
            <person name="Olmstead R.G."/>
            <person name="Onodera N."/>
            <person name="Petersen B.L."/>
            <person name="Pils B."/>
            <person name="Prigge M."/>
            <person name="Rensing S.A."/>
            <person name="Riano-Pachon D.M."/>
            <person name="Roberts A.W."/>
            <person name="Sato Y."/>
            <person name="Scheller H.V."/>
            <person name="Schulz B."/>
            <person name="Schulz C."/>
            <person name="Shakirov E.V."/>
            <person name="Shibagaki N."/>
            <person name="Shinohara N."/>
            <person name="Shippen D.E."/>
            <person name="Soerensen I."/>
            <person name="Sotooka R."/>
            <person name="Sugimoto N."/>
            <person name="Sugita M."/>
            <person name="Sumikawa N."/>
            <person name="Tanurdzic M."/>
            <person name="Theissen G."/>
            <person name="Ulvskov P."/>
            <person name="Wakazuki S."/>
            <person name="Weng J.K."/>
            <person name="Willats W.W."/>
            <person name="Wipf D."/>
            <person name="Wolf P.G."/>
            <person name="Yang L."/>
            <person name="Zimmer A.D."/>
            <person name="Zhu Q."/>
            <person name="Mitros T."/>
            <person name="Hellsten U."/>
            <person name="Loque D."/>
            <person name="Otillar R."/>
            <person name="Salamov A."/>
            <person name="Schmutz J."/>
            <person name="Shapiro H."/>
            <person name="Lindquist E."/>
            <person name="Lucas S."/>
            <person name="Rokhsar D."/>
            <person name="Grigoriev I.V."/>
        </authorList>
    </citation>
    <scope>NUCLEOTIDE SEQUENCE [LARGE SCALE GENOMIC DNA]</scope>
</reference>
<evidence type="ECO:0000256" key="2">
    <source>
        <dbReference type="ARBA" id="ARBA00022540"/>
    </source>
</evidence>
<evidence type="ECO:0000256" key="3">
    <source>
        <dbReference type="ARBA" id="ARBA00022917"/>
    </source>
</evidence>
<dbReference type="GO" id="GO:0003743">
    <property type="term" value="F:translation initiation factor activity"/>
    <property type="evidence" value="ECO:0000318"/>
    <property type="project" value="GO_Central"/>
</dbReference>
<dbReference type="PROSITE" id="PS00938">
    <property type="entry name" value="IF3"/>
    <property type="match status" value="1"/>
</dbReference>
<dbReference type="Pfam" id="PF05198">
    <property type="entry name" value="IF3_N"/>
    <property type="match status" value="1"/>
</dbReference>
<dbReference type="eggNOG" id="ENOG502QUHV">
    <property type="taxonomic scope" value="Eukaryota"/>
</dbReference>
<dbReference type="PANTHER" id="PTHR10938">
    <property type="entry name" value="TRANSLATION INITIATION FACTOR IF-3"/>
    <property type="match status" value="1"/>
</dbReference>
<comment type="function">
    <text evidence="4">IF-3 binds to the 30S ribosomal subunit and shifts the equilibrium between 70S ribosomes and their 50S and 30S subunits in favor of the free subunits, thus enhancing the availability of 30S subunits on which protein synthesis initiation begins.</text>
</comment>
<protein>
    <recommendedName>
        <fullName evidence="4">Translation initiation factor IF-3</fullName>
    </recommendedName>
</protein>
<comment type="similarity">
    <text evidence="1 4">Belongs to the IF-3 family.</text>
</comment>
<keyword evidence="11" id="KW-1185">Reference proteome</keyword>
<feature type="region of interest" description="Disordered" evidence="6">
    <location>
        <begin position="410"/>
        <end position="430"/>
    </location>
</feature>
<dbReference type="FunCoup" id="D8R2N3">
    <property type="interactions" value="1837"/>
</dbReference>
<keyword evidence="3 4" id="KW-0648">Protein biosynthesis</keyword>
<evidence type="ECO:0000256" key="1">
    <source>
        <dbReference type="ARBA" id="ARBA00005439"/>
    </source>
</evidence>
<dbReference type="AlphaFoldDB" id="D8R2N3"/>
<dbReference type="Proteomes" id="UP000001514">
    <property type="component" value="Unassembled WGS sequence"/>
</dbReference>
<dbReference type="InterPro" id="IPR036787">
    <property type="entry name" value="T_IF-3_N_sf"/>
</dbReference>